<organism evidence="2 3">
    <name type="scientific">Microlunatus kandeliicorticis</name>
    <dbReference type="NCBI Taxonomy" id="1759536"/>
    <lineage>
        <taxon>Bacteria</taxon>
        <taxon>Bacillati</taxon>
        <taxon>Actinomycetota</taxon>
        <taxon>Actinomycetes</taxon>
        <taxon>Propionibacteriales</taxon>
        <taxon>Propionibacteriaceae</taxon>
        <taxon>Microlunatus</taxon>
    </lineage>
</organism>
<proteinExistence type="predicted"/>
<dbReference type="EMBL" id="JACGWT010000002">
    <property type="protein sequence ID" value="MBA8794077.1"/>
    <property type="molecule type" value="Genomic_DNA"/>
</dbReference>
<feature type="transmembrane region" description="Helical" evidence="1">
    <location>
        <begin position="191"/>
        <end position="212"/>
    </location>
</feature>
<name>A0A7W3IRT9_9ACTN</name>
<dbReference type="Pfam" id="PF15461">
    <property type="entry name" value="BCD"/>
    <property type="match status" value="1"/>
</dbReference>
<feature type="transmembrane region" description="Helical" evidence="1">
    <location>
        <begin position="219"/>
        <end position="241"/>
    </location>
</feature>
<dbReference type="NCBIfam" id="TIGR03753">
    <property type="entry name" value="blh_monoox"/>
    <property type="match status" value="1"/>
</dbReference>
<evidence type="ECO:0000313" key="2">
    <source>
        <dbReference type="EMBL" id="MBA8794077.1"/>
    </source>
</evidence>
<dbReference type="InterPro" id="IPR022270">
    <property type="entry name" value="Blh_diox"/>
</dbReference>
<feature type="transmembrane region" description="Helical" evidence="1">
    <location>
        <begin position="22"/>
        <end position="41"/>
    </location>
</feature>
<dbReference type="AlphaFoldDB" id="A0A7W3IRT9"/>
<keyword evidence="1" id="KW-0472">Membrane</keyword>
<feature type="transmembrane region" description="Helical" evidence="1">
    <location>
        <begin position="105"/>
        <end position="124"/>
    </location>
</feature>
<protein>
    <submittedName>
        <fullName evidence="2">Brp/Blh family beta-carotene 15,15'-monooxygenase</fullName>
    </submittedName>
</protein>
<keyword evidence="1" id="KW-1133">Transmembrane helix</keyword>
<accession>A0A7W3IRT9</accession>
<evidence type="ECO:0000256" key="1">
    <source>
        <dbReference type="SAM" id="Phobius"/>
    </source>
</evidence>
<dbReference type="Proteomes" id="UP000523079">
    <property type="component" value="Unassembled WGS sequence"/>
</dbReference>
<sequence length="257" mass="26637">MTVVLGGYLALAATVLVTLRLVGPAALLVLLALSVLHFGVGDVMADRGRLAGPTTRPRMRRLLLGCAVLARGLPAVVLPLAVWPARTDRMLRAVAPGAHPATPTIRLALIALLVGCVAVSLVEAGRRHDPLTVVELIALLALFGCVPPLAAFGVYFGGWHGLRHSARMIESQPENQADLRRGRRAAPVGRFLRAAAVPTGLALTGTAALVVLARSGSGLAASAFSALFALTVPHLIIVGALDLGVLSERPGDAGRNR</sequence>
<keyword evidence="3" id="KW-1185">Reference proteome</keyword>
<keyword evidence="2" id="KW-0560">Oxidoreductase</keyword>
<comment type="caution">
    <text evidence="2">The sequence shown here is derived from an EMBL/GenBank/DDBJ whole genome shotgun (WGS) entry which is preliminary data.</text>
</comment>
<dbReference type="GO" id="GO:0016702">
    <property type="term" value="F:oxidoreductase activity, acting on single donors with incorporation of molecular oxygen, incorporation of two atoms of oxygen"/>
    <property type="evidence" value="ECO:0007669"/>
    <property type="project" value="InterPro"/>
</dbReference>
<dbReference type="GO" id="GO:0004497">
    <property type="term" value="F:monooxygenase activity"/>
    <property type="evidence" value="ECO:0007669"/>
    <property type="project" value="UniProtKB-KW"/>
</dbReference>
<feature type="transmembrane region" description="Helical" evidence="1">
    <location>
        <begin position="136"/>
        <end position="158"/>
    </location>
</feature>
<evidence type="ECO:0000313" key="3">
    <source>
        <dbReference type="Proteomes" id="UP000523079"/>
    </source>
</evidence>
<reference evidence="2 3" key="1">
    <citation type="submission" date="2020-07" db="EMBL/GenBank/DDBJ databases">
        <title>Sequencing the genomes of 1000 actinobacteria strains.</title>
        <authorList>
            <person name="Klenk H.-P."/>
        </authorList>
    </citation>
    <scope>NUCLEOTIDE SEQUENCE [LARGE SCALE GENOMIC DNA]</scope>
    <source>
        <strain evidence="2 3">DSM 100723</strain>
    </source>
</reference>
<keyword evidence="1" id="KW-0812">Transmembrane</keyword>
<keyword evidence="2" id="KW-0503">Monooxygenase</keyword>
<gene>
    <name evidence="2" type="ORF">FHX74_001682</name>
</gene>
<feature type="transmembrane region" description="Helical" evidence="1">
    <location>
        <begin position="62"/>
        <end position="85"/>
    </location>
</feature>